<keyword evidence="1" id="KW-0813">Transport</keyword>
<organism evidence="3">
    <name type="scientific">marine sediment metagenome</name>
    <dbReference type="NCBI Taxonomy" id="412755"/>
    <lineage>
        <taxon>unclassified sequences</taxon>
        <taxon>metagenomes</taxon>
        <taxon>ecological metagenomes</taxon>
    </lineage>
</organism>
<proteinExistence type="predicted"/>
<dbReference type="InterPro" id="IPR050093">
    <property type="entry name" value="ABC_SmlMolc_Importer"/>
</dbReference>
<dbReference type="InterPro" id="IPR027417">
    <property type="entry name" value="P-loop_NTPase"/>
</dbReference>
<dbReference type="PANTHER" id="PTHR42781:SF4">
    <property type="entry name" value="SPERMIDINE_PUTRESCINE IMPORT ATP-BINDING PROTEIN POTA"/>
    <property type="match status" value="1"/>
</dbReference>
<accession>X1QPJ7</accession>
<dbReference type="PANTHER" id="PTHR42781">
    <property type="entry name" value="SPERMIDINE/PUTRESCINE IMPORT ATP-BINDING PROTEIN POTA"/>
    <property type="match status" value="1"/>
</dbReference>
<reference evidence="3" key="1">
    <citation type="journal article" date="2014" name="Front. Microbiol.">
        <title>High frequency of phylogenetically diverse reductive dehalogenase-homologous genes in deep subseafloor sedimentary metagenomes.</title>
        <authorList>
            <person name="Kawai M."/>
            <person name="Futagami T."/>
            <person name="Toyoda A."/>
            <person name="Takaki Y."/>
            <person name="Nishi S."/>
            <person name="Hori S."/>
            <person name="Arai W."/>
            <person name="Tsubouchi T."/>
            <person name="Morono Y."/>
            <person name="Uchiyama I."/>
            <person name="Ito T."/>
            <person name="Fujiyama A."/>
            <person name="Inagaki F."/>
            <person name="Takami H."/>
        </authorList>
    </citation>
    <scope>NUCLEOTIDE SEQUENCE</scope>
    <source>
        <strain evidence="3">Expedition CK06-06</strain>
    </source>
</reference>
<feature type="domain" description="ABC transporter" evidence="2">
    <location>
        <begin position="2"/>
        <end position="50"/>
    </location>
</feature>
<dbReference type="SUPFAM" id="SSF53795">
    <property type="entry name" value="PEP carboxykinase-like"/>
    <property type="match status" value="1"/>
</dbReference>
<evidence type="ECO:0000313" key="3">
    <source>
        <dbReference type="EMBL" id="GAI70168.1"/>
    </source>
</evidence>
<dbReference type="Gene3D" id="3.40.50.300">
    <property type="entry name" value="P-loop containing nucleotide triphosphate hydrolases"/>
    <property type="match status" value="1"/>
</dbReference>
<evidence type="ECO:0000259" key="2">
    <source>
        <dbReference type="Pfam" id="PF00005"/>
    </source>
</evidence>
<dbReference type="GO" id="GO:0016887">
    <property type="term" value="F:ATP hydrolysis activity"/>
    <property type="evidence" value="ECO:0007669"/>
    <property type="project" value="InterPro"/>
</dbReference>
<feature type="non-terminal residue" evidence="3">
    <location>
        <position position="51"/>
    </location>
</feature>
<name>X1QPJ7_9ZZZZ</name>
<sequence length="51" mass="5531">MENINLQIDKGQFVIIRGPSGSGKTTLLMTLGTMLKPSSGAIMFDGKNVYR</sequence>
<comment type="caution">
    <text evidence="3">The sequence shown here is derived from an EMBL/GenBank/DDBJ whole genome shotgun (WGS) entry which is preliminary data.</text>
</comment>
<dbReference type="Pfam" id="PF00005">
    <property type="entry name" value="ABC_tran"/>
    <property type="match status" value="1"/>
</dbReference>
<dbReference type="AlphaFoldDB" id="X1QPJ7"/>
<dbReference type="GO" id="GO:0005524">
    <property type="term" value="F:ATP binding"/>
    <property type="evidence" value="ECO:0007669"/>
    <property type="project" value="InterPro"/>
</dbReference>
<gene>
    <name evidence="3" type="ORF">S06H3_66667</name>
</gene>
<dbReference type="EMBL" id="BARV01045573">
    <property type="protein sequence ID" value="GAI70168.1"/>
    <property type="molecule type" value="Genomic_DNA"/>
</dbReference>
<evidence type="ECO:0000256" key="1">
    <source>
        <dbReference type="ARBA" id="ARBA00022448"/>
    </source>
</evidence>
<dbReference type="InterPro" id="IPR003439">
    <property type="entry name" value="ABC_transporter-like_ATP-bd"/>
</dbReference>
<protein>
    <recommendedName>
        <fullName evidence="2">ABC transporter domain-containing protein</fullName>
    </recommendedName>
</protein>